<feature type="region of interest" description="Disordered" evidence="1">
    <location>
        <begin position="1"/>
        <end position="68"/>
    </location>
</feature>
<reference evidence="2" key="2">
    <citation type="submission" date="2023-05" db="EMBL/GenBank/DDBJ databases">
        <authorList>
            <person name="Schelkunov M.I."/>
        </authorList>
    </citation>
    <scope>NUCLEOTIDE SEQUENCE</scope>
    <source>
        <strain evidence="2">Hsosn_3</strain>
        <tissue evidence="2">Leaf</tissue>
    </source>
</reference>
<dbReference type="PANTHER" id="PTHR33670:SF15">
    <property type="entry name" value="OS02G0797600 PROTEIN"/>
    <property type="match status" value="1"/>
</dbReference>
<evidence type="ECO:0000313" key="3">
    <source>
        <dbReference type="Proteomes" id="UP001237642"/>
    </source>
</evidence>
<accession>A0AAD8N9W8</accession>
<dbReference type="EMBL" id="JAUIZM010000002">
    <property type="protein sequence ID" value="KAK1399933.1"/>
    <property type="molecule type" value="Genomic_DNA"/>
</dbReference>
<proteinExistence type="predicted"/>
<feature type="compositionally biased region" description="Low complexity" evidence="1">
    <location>
        <begin position="18"/>
        <end position="33"/>
    </location>
</feature>
<dbReference type="AlphaFoldDB" id="A0AAD8N9W8"/>
<sequence length="176" mass="20026">MSTEILPPQNCIRKETLISSQSRSRINPNPNSTRSRRRKRSQSNITENINGRSSRKSQDRTVENRSGNKTLVMGEVKILKRGEKLDELKLGFRDEEEVLSSTDRLGPDPDTVMEQIRVFSDLYAGSQSMLASPPPSAVPFPAFFAKKEERFDEVASDLRRLLRLDMINLVESVMTK</sequence>
<protein>
    <submittedName>
        <fullName evidence="2">Cortactin-binding protein like</fullName>
    </submittedName>
</protein>
<dbReference type="Proteomes" id="UP001237642">
    <property type="component" value="Unassembled WGS sequence"/>
</dbReference>
<name>A0AAD8N9W8_9APIA</name>
<evidence type="ECO:0000256" key="1">
    <source>
        <dbReference type="SAM" id="MobiDB-lite"/>
    </source>
</evidence>
<reference evidence="2" key="1">
    <citation type="submission" date="2023-02" db="EMBL/GenBank/DDBJ databases">
        <title>Genome of toxic invasive species Heracleum sosnowskyi carries increased number of genes despite the absence of recent whole-genome duplications.</title>
        <authorList>
            <person name="Schelkunov M."/>
            <person name="Shtratnikova V."/>
            <person name="Makarenko M."/>
            <person name="Klepikova A."/>
            <person name="Omelchenko D."/>
            <person name="Novikova G."/>
            <person name="Obukhova E."/>
            <person name="Bogdanov V."/>
            <person name="Penin A."/>
            <person name="Logacheva M."/>
        </authorList>
    </citation>
    <scope>NUCLEOTIDE SEQUENCE</scope>
    <source>
        <strain evidence="2">Hsosn_3</strain>
        <tissue evidence="2">Leaf</tissue>
    </source>
</reference>
<keyword evidence="3" id="KW-1185">Reference proteome</keyword>
<organism evidence="2 3">
    <name type="scientific">Heracleum sosnowskyi</name>
    <dbReference type="NCBI Taxonomy" id="360622"/>
    <lineage>
        <taxon>Eukaryota</taxon>
        <taxon>Viridiplantae</taxon>
        <taxon>Streptophyta</taxon>
        <taxon>Embryophyta</taxon>
        <taxon>Tracheophyta</taxon>
        <taxon>Spermatophyta</taxon>
        <taxon>Magnoliopsida</taxon>
        <taxon>eudicotyledons</taxon>
        <taxon>Gunneridae</taxon>
        <taxon>Pentapetalae</taxon>
        <taxon>asterids</taxon>
        <taxon>campanulids</taxon>
        <taxon>Apiales</taxon>
        <taxon>Apiaceae</taxon>
        <taxon>Apioideae</taxon>
        <taxon>apioid superclade</taxon>
        <taxon>Tordylieae</taxon>
        <taxon>Tordyliinae</taxon>
        <taxon>Heracleum</taxon>
    </lineage>
</organism>
<comment type="caution">
    <text evidence="2">The sequence shown here is derived from an EMBL/GenBank/DDBJ whole genome shotgun (WGS) entry which is preliminary data.</text>
</comment>
<evidence type="ECO:0000313" key="2">
    <source>
        <dbReference type="EMBL" id="KAK1399933.1"/>
    </source>
</evidence>
<gene>
    <name evidence="2" type="ORF">POM88_009796</name>
</gene>
<dbReference type="PANTHER" id="PTHR33670">
    <property type="entry name" value="SPLICING FACTOR, PROLINE- AND GLUTAMINE-RICH-LIKE"/>
    <property type="match status" value="1"/>
</dbReference>